<dbReference type="OrthoDB" id="9807950at2"/>
<keyword evidence="15" id="KW-0966">Cell projection</keyword>
<evidence type="ECO:0000256" key="11">
    <source>
        <dbReference type="ARBA" id="ARBA00023225"/>
    </source>
</evidence>
<dbReference type="PRINTS" id="PR00950">
    <property type="entry name" value="TYPE3IMSPROT"/>
</dbReference>
<dbReference type="GO" id="GO:0005886">
    <property type="term" value="C:plasma membrane"/>
    <property type="evidence" value="ECO:0007669"/>
    <property type="project" value="UniProtKB-SubCell"/>
</dbReference>
<dbReference type="Gene3D" id="6.10.250.2080">
    <property type="match status" value="1"/>
</dbReference>
<dbReference type="NCBIfam" id="TIGR00328">
    <property type="entry name" value="flhB"/>
    <property type="match status" value="1"/>
</dbReference>
<dbReference type="Pfam" id="PF01312">
    <property type="entry name" value="Bac_export_2"/>
    <property type="match status" value="1"/>
</dbReference>
<comment type="similarity">
    <text evidence="2 13">Belongs to the type III secretion exporter family.</text>
</comment>
<evidence type="ECO:0000256" key="5">
    <source>
        <dbReference type="ARBA" id="ARBA00022475"/>
    </source>
</evidence>
<feature type="transmembrane region" description="Helical" evidence="13">
    <location>
        <begin position="137"/>
        <end position="163"/>
    </location>
</feature>
<reference evidence="15 16" key="1">
    <citation type="submission" date="2018-04" db="EMBL/GenBank/DDBJ databases">
        <title>Thalassorhabdus spongiae gen. nov., sp. nov., isolated from a marine sponge in South-West Iceland.</title>
        <authorList>
            <person name="Knobloch S."/>
            <person name="Daussin A."/>
            <person name="Johannsson R."/>
            <person name="Marteinsson V.T."/>
        </authorList>
    </citation>
    <scope>NUCLEOTIDE SEQUENCE [LARGE SCALE GENOMIC DNA]</scope>
    <source>
        <strain evidence="15 16">Hp12</strain>
    </source>
</reference>
<evidence type="ECO:0000313" key="15">
    <source>
        <dbReference type="EMBL" id="PVZ66711.1"/>
    </source>
</evidence>
<evidence type="ECO:0000256" key="6">
    <source>
        <dbReference type="ARBA" id="ARBA00022692"/>
    </source>
</evidence>
<comment type="caution">
    <text evidence="13">Lacks conserved residue(s) required for the propagation of feature annotation.</text>
</comment>
<evidence type="ECO:0000256" key="9">
    <source>
        <dbReference type="ARBA" id="ARBA00022989"/>
    </source>
</evidence>
<dbReference type="AlphaFoldDB" id="A0A2V1GTW4"/>
<keyword evidence="5 13" id="KW-1003">Cell membrane</keyword>
<feature type="transmembrane region" description="Helical" evidence="13">
    <location>
        <begin position="92"/>
        <end position="116"/>
    </location>
</feature>
<sequence length="376" mass="42022">MADESSEKTEEPTPKRQKESKEKGQVPRSRELTTLVMMLTASAGLMVVGKYIYQALENVFHLSWQPQRHMLQDPAWLVQATGLALKQMVMGLLPFLLMMVAAAIIGSAMLGGLNFSQKALGFKVSKMNPMKGLAKMFGLKALVELGKSLAKFSIVALVAWFLLQNTIDDFARLAGIPLDLAIPRAMEILGWSLLKLSSTLILIAVIDVPYQLWDNSRQLKMSLQEIKDEMKDSEGKPEVKGRIRQLQREMSQRRMMADVPEADVIITNPTHYSVALKYKHGEMDAPIVVASGVDHVALKIREIAKEYEVIMVTAPPLARAIYYSSEVGEPINEGLYLSIAQVLAYVYQLNEFQKGQATQPEMPGEFDIPTDLQREK</sequence>
<organism evidence="15 16">
    <name type="scientific">Pelagibaculum spongiae</name>
    <dbReference type="NCBI Taxonomy" id="2080658"/>
    <lineage>
        <taxon>Bacteria</taxon>
        <taxon>Pseudomonadati</taxon>
        <taxon>Pseudomonadota</taxon>
        <taxon>Gammaproteobacteria</taxon>
        <taxon>Oceanospirillales</taxon>
        <taxon>Pelagibaculum</taxon>
    </lineage>
</organism>
<keyword evidence="9 13" id="KW-1133">Transmembrane helix</keyword>
<dbReference type="GO" id="GO:0044780">
    <property type="term" value="P:bacterial-type flagellum assembly"/>
    <property type="evidence" value="ECO:0007669"/>
    <property type="project" value="InterPro"/>
</dbReference>
<dbReference type="PANTHER" id="PTHR30531:SF12">
    <property type="entry name" value="FLAGELLAR BIOSYNTHETIC PROTEIN FLHB"/>
    <property type="match status" value="1"/>
</dbReference>
<comment type="subcellular location">
    <subcellularLocation>
        <location evidence="1">Cell membrane</location>
        <topology evidence="1">Multi-pass membrane protein</topology>
    </subcellularLocation>
</comment>
<dbReference type="GO" id="GO:0009306">
    <property type="term" value="P:protein secretion"/>
    <property type="evidence" value="ECO:0007669"/>
    <property type="project" value="InterPro"/>
</dbReference>
<protein>
    <recommendedName>
        <fullName evidence="3 13">Flagellar biosynthetic protein FlhB</fullName>
    </recommendedName>
</protein>
<evidence type="ECO:0000313" key="16">
    <source>
        <dbReference type="Proteomes" id="UP000244906"/>
    </source>
</evidence>
<keyword evidence="15" id="KW-0282">Flagellum</keyword>
<comment type="function">
    <text evidence="12 13">Required for formation of the rod structure in the basal body of the flagellar apparatus. Together with FliI and FliH, may constitute the export apparatus of flagellin.</text>
</comment>
<dbReference type="RefSeq" id="WP_116688075.1">
    <property type="nucleotide sequence ID" value="NZ_CAWNYD010000007.1"/>
</dbReference>
<accession>A0A2V1GTW4</accession>
<dbReference type="InterPro" id="IPR006136">
    <property type="entry name" value="FlhB"/>
</dbReference>
<evidence type="ECO:0000256" key="7">
    <source>
        <dbReference type="ARBA" id="ARBA00022795"/>
    </source>
</evidence>
<dbReference type="InterPro" id="IPR029025">
    <property type="entry name" value="T3SS_substrate_exporter_C"/>
</dbReference>
<evidence type="ECO:0000256" key="10">
    <source>
        <dbReference type="ARBA" id="ARBA00023136"/>
    </source>
</evidence>
<keyword evidence="15" id="KW-0969">Cilium</keyword>
<dbReference type="PANTHER" id="PTHR30531">
    <property type="entry name" value="FLAGELLAR BIOSYNTHETIC PROTEIN FLHB"/>
    <property type="match status" value="1"/>
</dbReference>
<evidence type="ECO:0000256" key="13">
    <source>
        <dbReference type="RuleBase" id="RU364091"/>
    </source>
</evidence>
<keyword evidence="11 13" id="KW-1006">Bacterial flagellum protein export</keyword>
<dbReference type="InterPro" id="IPR006135">
    <property type="entry name" value="T3SS_substrate_exporter"/>
</dbReference>
<keyword evidence="7 13" id="KW-1005">Bacterial flagellum biogenesis</keyword>
<dbReference type="Gene3D" id="3.40.1690.10">
    <property type="entry name" value="secretion proteins EscU"/>
    <property type="match status" value="1"/>
</dbReference>
<evidence type="ECO:0000256" key="2">
    <source>
        <dbReference type="ARBA" id="ARBA00010690"/>
    </source>
</evidence>
<keyword evidence="4 13" id="KW-0813">Transport</keyword>
<evidence type="ECO:0000256" key="8">
    <source>
        <dbReference type="ARBA" id="ARBA00022927"/>
    </source>
</evidence>
<evidence type="ECO:0000256" key="14">
    <source>
        <dbReference type="SAM" id="MobiDB-lite"/>
    </source>
</evidence>
<keyword evidence="8 13" id="KW-0653">Protein transport</keyword>
<evidence type="ECO:0000256" key="1">
    <source>
        <dbReference type="ARBA" id="ARBA00004651"/>
    </source>
</evidence>
<keyword evidence="6 13" id="KW-0812">Transmembrane</keyword>
<dbReference type="SUPFAM" id="SSF160544">
    <property type="entry name" value="EscU C-terminal domain-like"/>
    <property type="match status" value="1"/>
</dbReference>
<gene>
    <name evidence="13 15" type="primary">flhB</name>
    <name evidence="15" type="ORF">DC094_15695</name>
</gene>
<evidence type="ECO:0000256" key="12">
    <source>
        <dbReference type="ARBA" id="ARBA00025078"/>
    </source>
</evidence>
<name>A0A2V1GTW4_9GAMM</name>
<feature type="transmembrane region" description="Helical" evidence="13">
    <location>
        <begin position="188"/>
        <end position="210"/>
    </location>
</feature>
<proteinExistence type="inferred from homology"/>
<keyword evidence="10 13" id="KW-0472">Membrane</keyword>
<evidence type="ECO:0000256" key="4">
    <source>
        <dbReference type="ARBA" id="ARBA00022448"/>
    </source>
</evidence>
<dbReference type="Proteomes" id="UP000244906">
    <property type="component" value="Unassembled WGS sequence"/>
</dbReference>
<keyword evidence="16" id="KW-1185">Reference proteome</keyword>
<evidence type="ECO:0000256" key="3">
    <source>
        <dbReference type="ARBA" id="ARBA00021622"/>
    </source>
</evidence>
<feature type="region of interest" description="Disordered" evidence="14">
    <location>
        <begin position="1"/>
        <end position="28"/>
    </location>
</feature>
<comment type="caution">
    <text evidence="15">The sequence shown here is derived from an EMBL/GenBank/DDBJ whole genome shotgun (WGS) entry which is preliminary data.</text>
</comment>
<dbReference type="EMBL" id="QDDL01000007">
    <property type="protein sequence ID" value="PVZ66711.1"/>
    <property type="molecule type" value="Genomic_DNA"/>
</dbReference>